<dbReference type="GO" id="GO:0016020">
    <property type="term" value="C:membrane"/>
    <property type="evidence" value="ECO:0007669"/>
    <property type="project" value="UniProtKB-SubCell"/>
</dbReference>
<dbReference type="Proteomes" id="UP000821837">
    <property type="component" value="Chromosome 3"/>
</dbReference>
<dbReference type="EMBL" id="JABSTV010001249">
    <property type="protein sequence ID" value="KAH7963840.1"/>
    <property type="molecule type" value="Genomic_DNA"/>
</dbReference>
<feature type="domain" description="ABC-2 type transporter transmembrane" evidence="6">
    <location>
        <begin position="298"/>
        <end position="651"/>
    </location>
</feature>
<keyword evidence="3 5" id="KW-1133">Transmembrane helix</keyword>
<feature type="transmembrane region" description="Helical" evidence="5">
    <location>
        <begin position="483"/>
        <end position="505"/>
    </location>
</feature>
<organism evidence="8 9">
    <name type="scientific">Rhipicephalus sanguineus</name>
    <name type="common">Brown dog tick</name>
    <name type="synonym">Ixodes sanguineus</name>
    <dbReference type="NCBI Taxonomy" id="34632"/>
    <lineage>
        <taxon>Eukaryota</taxon>
        <taxon>Metazoa</taxon>
        <taxon>Ecdysozoa</taxon>
        <taxon>Arthropoda</taxon>
        <taxon>Chelicerata</taxon>
        <taxon>Arachnida</taxon>
        <taxon>Acari</taxon>
        <taxon>Parasitiformes</taxon>
        <taxon>Ixodida</taxon>
        <taxon>Ixodoidea</taxon>
        <taxon>Ixodidae</taxon>
        <taxon>Rhipicephalinae</taxon>
        <taxon>Rhipicephalus</taxon>
        <taxon>Rhipicephalus</taxon>
    </lineage>
</organism>
<comment type="caution">
    <text evidence="8">The sequence shown here is derived from an EMBL/GenBank/DDBJ whole genome shotgun (WGS) entry which is preliminary data.</text>
</comment>
<keyword evidence="2 5" id="KW-0812">Transmembrane</keyword>
<feature type="domain" description="ABCA1-4-like C-terminal R2 regulatory" evidence="7">
    <location>
        <begin position="9"/>
        <end position="81"/>
    </location>
</feature>
<keyword evidence="4 5" id="KW-0472">Membrane</keyword>
<accession>A0A9D4T0I2</accession>
<sequence>MVGPPVCVGYTISVNTESTNFDLKETLHIIQQTAPHAVLQDTKQGTTTLALQTIEHKGFAEMFKKLEEESERLGIKSFGVSVATMTDAYIKINNLWVPHDADEDQHRETGSQVKAPEEPKPFIAVLADEGHEAHNLGAEGARSSHSTECFADCPAADTTGRELCSPPQMGEARWLLSTPNKTTHKPQQLAMPPPCSPVLERMERPVIVRLRALFRKRALYWTRSPLTIILGWIIPVVLFYLSCFGFGLPKSHRSNSAASAGLPETVELRSSVHFGAARCFVEEAAAPNKFSQNFEALAVSEGATIDKLKKAKIQLLEFARKDFVKYYTYYAYGVSSNATTIEGWYNPASSVSANVLLNLINTALLRTLSNSPKARITATAPFYRIKAPSDVETSEDGKPSSSSVAVFWILLPQAILGLTVSTMAVFPVTEKTCGALELQLMTGVSGPLYVCSHFLFDLLAQYLLPFGASFTMYAFGYETDMSFIGFVALYLVLLSFAPVAIFWPYLLSTVLQTQGAAFTATLALFVIGGPVAWVLYFLALVKFSSRRLVRAAFMLVSPPFALAQAAITAVMEGKIGYFCAKQSEKKSRAWASAVTKQNLRRAARVQTFFQADGDMTDDQEDPCSVSFFSMSEHSAMPDILLLVVEDLVLFVFLSLLYSGYGLNLRKIIDSGLRLLS</sequence>
<dbReference type="AlphaFoldDB" id="A0A9D4T0I2"/>
<dbReference type="Pfam" id="PF23321">
    <property type="entry name" value="R1_ABCA1"/>
    <property type="match status" value="1"/>
</dbReference>
<dbReference type="GO" id="GO:0140359">
    <property type="term" value="F:ABC-type transporter activity"/>
    <property type="evidence" value="ECO:0007669"/>
    <property type="project" value="InterPro"/>
</dbReference>
<evidence type="ECO:0000256" key="2">
    <source>
        <dbReference type="ARBA" id="ARBA00022692"/>
    </source>
</evidence>
<feature type="transmembrane region" description="Helical" evidence="5">
    <location>
        <begin position="517"/>
        <end position="539"/>
    </location>
</feature>
<dbReference type="VEuPathDB" id="VectorBase:RSAN_032698"/>
<dbReference type="VEuPathDB" id="VectorBase:RSAN_025939"/>
<evidence type="ECO:0000313" key="8">
    <source>
        <dbReference type="EMBL" id="KAH7963840.1"/>
    </source>
</evidence>
<dbReference type="InterPro" id="IPR056264">
    <property type="entry name" value="R2_ABCA1-4-like"/>
</dbReference>
<evidence type="ECO:0000256" key="4">
    <source>
        <dbReference type="ARBA" id="ARBA00023136"/>
    </source>
</evidence>
<feature type="transmembrane region" description="Helical" evidence="5">
    <location>
        <begin position="404"/>
        <end position="426"/>
    </location>
</feature>
<evidence type="ECO:0000313" key="9">
    <source>
        <dbReference type="Proteomes" id="UP000821837"/>
    </source>
</evidence>
<evidence type="ECO:0000256" key="1">
    <source>
        <dbReference type="ARBA" id="ARBA00004141"/>
    </source>
</evidence>
<gene>
    <name evidence="8" type="ORF">HPB52_023644</name>
</gene>
<evidence type="ECO:0000256" key="5">
    <source>
        <dbReference type="SAM" id="Phobius"/>
    </source>
</evidence>
<evidence type="ECO:0000259" key="6">
    <source>
        <dbReference type="Pfam" id="PF12698"/>
    </source>
</evidence>
<evidence type="ECO:0008006" key="10">
    <source>
        <dbReference type="Google" id="ProtNLM"/>
    </source>
</evidence>
<feature type="transmembrane region" description="Helical" evidence="5">
    <location>
        <begin position="639"/>
        <end position="660"/>
    </location>
</feature>
<comment type="subcellular location">
    <subcellularLocation>
        <location evidence="1">Membrane</location>
        <topology evidence="1">Multi-pass membrane protein</topology>
    </subcellularLocation>
</comment>
<keyword evidence="9" id="KW-1185">Reference proteome</keyword>
<feature type="transmembrane region" description="Helical" evidence="5">
    <location>
        <begin position="551"/>
        <end position="571"/>
    </location>
</feature>
<reference evidence="8" key="1">
    <citation type="journal article" date="2020" name="Cell">
        <title>Large-Scale Comparative Analyses of Tick Genomes Elucidate Their Genetic Diversity and Vector Capacities.</title>
        <authorList>
            <consortium name="Tick Genome and Microbiome Consortium (TIGMIC)"/>
            <person name="Jia N."/>
            <person name="Wang J."/>
            <person name="Shi W."/>
            <person name="Du L."/>
            <person name="Sun Y."/>
            <person name="Zhan W."/>
            <person name="Jiang J.F."/>
            <person name="Wang Q."/>
            <person name="Zhang B."/>
            <person name="Ji P."/>
            <person name="Bell-Sakyi L."/>
            <person name="Cui X.M."/>
            <person name="Yuan T.T."/>
            <person name="Jiang B.G."/>
            <person name="Yang W.F."/>
            <person name="Lam T.T."/>
            <person name="Chang Q.C."/>
            <person name="Ding S.J."/>
            <person name="Wang X.J."/>
            <person name="Zhu J.G."/>
            <person name="Ruan X.D."/>
            <person name="Zhao L."/>
            <person name="Wei J.T."/>
            <person name="Ye R.Z."/>
            <person name="Que T.C."/>
            <person name="Du C.H."/>
            <person name="Zhou Y.H."/>
            <person name="Cheng J.X."/>
            <person name="Dai P.F."/>
            <person name="Guo W.B."/>
            <person name="Han X.H."/>
            <person name="Huang E.J."/>
            <person name="Li L.F."/>
            <person name="Wei W."/>
            <person name="Gao Y.C."/>
            <person name="Liu J.Z."/>
            <person name="Shao H.Z."/>
            <person name="Wang X."/>
            <person name="Wang C.C."/>
            <person name="Yang T.C."/>
            <person name="Huo Q.B."/>
            <person name="Li W."/>
            <person name="Chen H.Y."/>
            <person name="Chen S.E."/>
            <person name="Zhou L.G."/>
            <person name="Ni X.B."/>
            <person name="Tian J.H."/>
            <person name="Sheng Y."/>
            <person name="Liu T."/>
            <person name="Pan Y.S."/>
            <person name="Xia L.Y."/>
            <person name="Li J."/>
            <person name="Zhao F."/>
            <person name="Cao W.C."/>
        </authorList>
    </citation>
    <scope>NUCLEOTIDE SEQUENCE</scope>
    <source>
        <strain evidence="8">Rsan-2018</strain>
    </source>
</reference>
<proteinExistence type="predicted"/>
<feature type="transmembrane region" description="Helical" evidence="5">
    <location>
        <begin position="226"/>
        <end position="248"/>
    </location>
</feature>
<dbReference type="InterPro" id="IPR013525">
    <property type="entry name" value="ABC2_TM"/>
</dbReference>
<feature type="transmembrane region" description="Helical" evidence="5">
    <location>
        <begin position="446"/>
        <end position="471"/>
    </location>
</feature>
<protein>
    <recommendedName>
        <fullName evidence="10">ABC transporter</fullName>
    </recommendedName>
</protein>
<name>A0A9D4T0I2_RHISA</name>
<dbReference type="Pfam" id="PF12698">
    <property type="entry name" value="ABC2_membrane_3"/>
    <property type="match status" value="1"/>
</dbReference>
<reference evidence="8" key="2">
    <citation type="submission" date="2021-09" db="EMBL/GenBank/DDBJ databases">
        <authorList>
            <person name="Jia N."/>
            <person name="Wang J."/>
            <person name="Shi W."/>
            <person name="Du L."/>
            <person name="Sun Y."/>
            <person name="Zhan W."/>
            <person name="Jiang J."/>
            <person name="Wang Q."/>
            <person name="Zhang B."/>
            <person name="Ji P."/>
            <person name="Sakyi L.B."/>
            <person name="Cui X."/>
            <person name="Yuan T."/>
            <person name="Jiang B."/>
            <person name="Yang W."/>
            <person name="Lam T.T.-Y."/>
            <person name="Chang Q."/>
            <person name="Ding S."/>
            <person name="Wang X."/>
            <person name="Zhu J."/>
            <person name="Ruan X."/>
            <person name="Zhao L."/>
            <person name="Wei J."/>
            <person name="Que T."/>
            <person name="Du C."/>
            <person name="Cheng J."/>
            <person name="Dai P."/>
            <person name="Han X."/>
            <person name="Huang E."/>
            <person name="Gao Y."/>
            <person name="Liu J."/>
            <person name="Shao H."/>
            <person name="Ye R."/>
            <person name="Li L."/>
            <person name="Wei W."/>
            <person name="Wang X."/>
            <person name="Wang C."/>
            <person name="Huo Q."/>
            <person name="Li W."/>
            <person name="Guo W."/>
            <person name="Chen H."/>
            <person name="Chen S."/>
            <person name="Zhou L."/>
            <person name="Zhou L."/>
            <person name="Ni X."/>
            <person name="Tian J."/>
            <person name="Zhou Y."/>
            <person name="Sheng Y."/>
            <person name="Liu T."/>
            <person name="Pan Y."/>
            <person name="Xia L."/>
            <person name="Li J."/>
            <person name="Zhao F."/>
            <person name="Cao W."/>
        </authorList>
    </citation>
    <scope>NUCLEOTIDE SEQUENCE</scope>
    <source>
        <strain evidence="8">Rsan-2018</strain>
        <tissue evidence="8">Larvae</tissue>
    </source>
</reference>
<evidence type="ECO:0000259" key="7">
    <source>
        <dbReference type="Pfam" id="PF23321"/>
    </source>
</evidence>
<evidence type="ECO:0000256" key="3">
    <source>
        <dbReference type="ARBA" id="ARBA00022989"/>
    </source>
</evidence>